<keyword evidence="8" id="KW-0645">Protease</keyword>
<gene>
    <name evidence="11" type="ORF">HHK36_013948</name>
</gene>
<keyword evidence="5 8" id="KW-0378">Hydrolase</keyword>
<reference evidence="11 12" key="1">
    <citation type="submission" date="2020-04" db="EMBL/GenBank/DDBJ databases">
        <title>Plant Genome Project.</title>
        <authorList>
            <person name="Zhang R.-G."/>
        </authorList>
    </citation>
    <scope>NUCLEOTIDE SEQUENCE [LARGE SCALE GENOMIC DNA]</scope>
    <source>
        <strain evidence="11">YNK0</strain>
        <tissue evidence="11">Leaf</tissue>
    </source>
</reference>
<dbReference type="InterPro" id="IPR022764">
    <property type="entry name" value="Peptidase_S54_rhomboid_dom"/>
</dbReference>
<dbReference type="GO" id="GO:0006508">
    <property type="term" value="P:proteolysis"/>
    <property type="evidence" value="ECO:0007669"/>
    <property type="project" value="UniProtKB-KW"/>
</dbReference>
<evidence type="ECO:0000256" key="2">
    <source>
        <dbReference type="ARBA" id="ARBA00004141"/>
    </source>
</evidence>
<proteinExistence type="inferred from homology"/>
<dbReference type="GO" id="GO:0016020">
    <property type="term" value="C:membrane"/>
    <property type="evidence" value="ECO:0007669"/>
    <property type="project" value="UniProtKB-SubCell"/>
</dbReference>
<dbReference type="OrthoDB" id="418595at2759"/>
<dbReference type="PANTHER" id="PTHR22936:SF87">
    <property type="entry name" value="RHOMBOID-LIKE PROTEIN 5"/>
    <property type="match status" value="1"/>
</dbReference>
<evidence type="ECO:0000256" key="9">
    <source>
        <dbReference type="SAM" id="MobiDB-lite"/>
    </source>
</evidence>
<dbReference type="PANTHER" id="PTHR22936">
    <property type="entry name" value="RHOMBOID-RELATED"/>
    <property type="match status" value="1"/>
</dbReference>
<keyword evidence="12" id="KW-1185">Reference proteome</keyword>
<dbReference type="EMBL" id="JABCRI010000009">
    <property type="protein sequence ID" value="KAF8400649.1"/>
    <property type="molecule type" value="Genomic_DNA"/>
</dbReference>
<comment type="subcellular location">
    <subcellularLocation>
        <location evidence="2 8">Membrane</location>
        <topology evidence="2 8">Multi-pass membrane protein</topology>
    </subcellularLocation>
</comment>
<dbReference type="GO" id="GO:0005737">
    <property type="term" value="C:cytoplasm"/>
    <property type="evidence" value="ECO:0007669"/>
    <property type="project" value="UniProtKB-ARBA"/>
</dbReference>
<evidence type="ECO:0000256" key="1">
    <source>
        <dbReference type="ARBA" id="ARBA00000156"/>
    </source>
</evidence>
<keyword evidence="6 8" id="KW-1133">Transmembrane helix</keyword>
<feature type="transmembrane region" description="Helical" evidence="8">
    <location>
        <begin position="34"/>
        <end position="55"/>
    </location>
</feature>
<organism evidence="11 12">
    <name type="scientific">Tetracentron sinense</name>
    <name type="common">Spur-leaf</name>
    <dbReference type="NCBI Taxonomy" id="13715"/>
    <lineage>
        <taxon>Eukaryota</taxon>
        <taxon>Viridiplantae</taxon>
        <taxon>Streptophyta</taxon>
        <taxon>Embryophyta</taxon>
        <taxon>Tracheophyta</taxon>
        <taxon>Spermatophyta</taxon>
        <taxon>Magnoliopsida</taxon>
        <taxon>Trochodendrales</taxon>
        <taxon>Trochodendraceae</taxon>
        <taxon>Tetracentron</taxon>
    </lineage>
</organism>
<feature type="transmembrane region" description="Helical" evidence="8">
    <location>
        <begin position="204"/>
        <end position="222"/>
    </location>
</feature>
<feature type="region of interest" description="Disordered" evidence="9">
    <location>
        <begin position="1"/>
        <end position="22"/>
    </location>
</feature>
<comment type="similarity">
    <text evidence="3 8">Belongs to the peptidase S54 family.</text>
</comment>
<evidence type="ECO:0000256" key="8">
    <source>
        <dbReference type="RuleBase" id="RU362115"/>
    </source>
</evidence>
<feature type="transmembrane region" description="Helical" evidence="8">
    <location>
        <begin position="276"/>
        <end position="299"/>
    </location>
</feature>
<feature type="transmembrane region" description="Helical" evidence="8">
    <location>
        <begin position="311"/>
        <end position="328"/>
    </location>
</feature>
<dbReference type="InterPro" id="IPR035952">
    <property type="entry name" value="Rhomboid-like_sf"/>
</dbReference>
<feature type="domain" description="Peptidase S54 rhomboid" evidence="10">
    <location>
        <begin position="109"/>
        <end position="245"/>
    </location>
</feature>
<feature type="transmembrane region" description="Helical" evidence="8">
    <location>
        <begin position="146"/>
        <end position="167"/>
    </location>
</feature>
<dbReference type="EC" id="3.4.21.105" evidence="8"/>
<evidence type="ECO:0000256" key="4">
    <source>
        <dbReference type="ARBA" id="ARBA00022692"/>
    </source>
</evidence>
<dbReference type="AlphaFoldDB" id="A0A834Z482"/>
<dbReference type="Gene3D" id="1.20.1540.10">
    <property type="entry name" value="Rhomboid-like"/>
    <property type="match status" value="1"/>
</dbReference>
<feature type="compositionally biased region" description="Polar residues" evidence="9">
    <location>
        <begin position="1"/>
        <end position="10"/>
    </location>
</feature>
<dbReference type="InterPro" id="IPR002610">
    <property type="entry name" value="Peptidase_S54_rhomboid-like"/>
</dbReference>
<accession>A0A834Z482</accession>
<evidence type="ECO:0000256" key="5">
    <source>
        <dbReference type="ARBA" id="ARBA00022801"/>
    </source>
</evidence>
<comment type="catalytic activity">
    <reaction evidence="1 8">
        <text>Cleaves type-1 transmembrane domains using a catalytic dyad composed of serine and histidine that are contributed by different transmembrane domains.</text>
        <dbReference type="EC" id="3.4.21.105"/>
    </reaction>
</comment>
<keyword evidence="8" id="KW-0720">Serine protease</keyword>
<comment type="caution">
    <text evidence="8">Lacks conserved residue(s) required for the propagation of feature annotation.</text>
</comment>
<protein>
    <recommendedName>
        <fullName evidence="8">RHOMBOID-like protein</fullName>
        <ecNumber evidence="8">3.4.21.105</ecNumber>
    </recommendedName>
</protein>
<dbReference type="SUPFAM" id="SSF144091">
    <property type="entry name" value="Rhomboid-like"/>
    <property type="match status" value="1"/>
</dbReference>
<feature type="transmembrane region" description="Helical" evidence="8">
    <location>
        <begin position="118"/>
        <end position="139"/>
    </location>
</feature>
<dbReference type="GO" id="GO:0004252">
    <property type="term" value="F:serine-type endopeptidase activity"/>
    <property type="evidence" value="ECO:0007669"/>
    <property type="project" value="InterPro"/>
</dbReference>
<comment type="caution">
    <text evidence="11">The sequence shown here is derived from an EMBL/GenBank/DDBJ whole genome shotgun (WGS) entry which is preliminary data.</text>
</comment>
<evidence type="ECO:0000313" key="11">
    <source>
        <dbReference type="EMBL" id="KAF8400649.1"/>
    </source>
</evidence>
<sequence>MGLRAPSSSEMDMEPGINPGRAPRHLCPPPHEPWFPWLVPLFFMVNMGAFVYTMYVNDCPTATGVGRCVFPFLGRFSFQPLYQNPLLGPSITTLELVGGLEPKLVVNEGQGWRFMSCIWLHAGVIHLLANMLSLLFIGIRLEQEFGFLRIGFLYLLSGFGGSLLSALNLHSAISVGASGALFGLLGAMLSELITNWTIYANKCAALLTLLVIIALNLAVSILPHVDSSAHIGGFLSGFLLGFMLLIRPQFGWVSHKHIPPGYEMKLVKPKHKCYQYLLWITSSVILIIGAGVSSIWVWLKGKETKTKPRSFYGFVYLEGAALIIRQLAINLPNRGLSQLIQIVVGEMLG</sequence>
<feature type="transmembrane region" description="Helical" evidence="8">
    <location>
        <begin position="228"/>
        <end position="246"/>
    </location>
</feature>
<dbReference type="FunFam" id="1.20.1540.10:FF:000019">
    <property type="entry name" value="RHOMBOID-like protein"/>
    <property type="match status" value="1"/>
</dbReference>
<evidence type="ECO:0000256" key="7">
    <source>
        <dbReference type="ARBA" id="ARBA00023136"/>
    </source>
</evidence>
<evidence type="ECO:0000259" key="10">
    <source>
        <dbReference type="Pfam" id="PF01694"/>
    </source>
</evidence>
<name>A0A834Z482_TETSI</name>
<dbReference type="Proteomes" id="UP000655225">
    <property type="component" value="Unassembled WGS sequence"/>
</dbReference>
<evidence type="ECO:0000256" key="6">
    <source>
        <dbReference type="ARBA" id="ARBA00022989"/>
    </source>
</evidence>
<dbReference type="GO" id="GO:0012505">
    <property type="term" value="C:endomembrane system"/>
    <property type="evidence" value="ECO:0007669"/>
    <property type="project" value="UniProtKB-ARBA"/>
</dbReference>
<dbReference type="OMA" id="CYQYLLW"/>
<evidence type="ECO:0000256" key="3">
    <source>
        <dbReference type="ARBA" id="ARBA00009045"/>
    </source>
</evidence>
<keyword evidence="4 8" id="KW-0812">Transmembrane</keyword>
<evidence type="ECO:0000313" key="12">
    <source>
        <dbReference type="Proteomes" id="UP000655225"/>
    </source>
</evidence>
<dbReference type="Pfam" id="PF01694">
    <property type="entry name" value="Rhomboid"/>
    <property type="match status" value="1"/>
</dbReference>
<keyword evidence="7 8" id="KW-0472">Membrane</keyword>
<feature type="transmembrane region" description="Helical" evidence="8">
    <location>
        <begin position="173"/>
        <end position="192"/>
    </location>
</feature>
<comment type="function">
    <text evidence="8">Serine protease involved in intramembrane proteolysis.</text>
</comment>